<evidence type="ECO:0000313" key="2">
    <source>
        <dbReference type="EMBL" id="EPN36140.1"/>
    </source>
</evidence>
<evidence type="ECO:0000256" key="1">
    <source>
        <dbReference type="SAM" id="Phobius"/>
    </source>
</evidence>
<feature type="non-terminal residue" evidence="2">
    <location>
        <position position="30"/>
    </location>
</feature>
<name>A0A656JL97_PSESF</name>
<protein>
    <submittedName>
        <fullName evidence="2">Glycerol-3-phosphate ABC transporter permease</fullName>
    </submittedName>
</protein>
<feature type="transmembrane region" description="Helical" evidence="1">
    <location>
        <begin position="7"/>
        <end position="29"/>
    </location>
</feature>
<keyword evidence="1" id="KW-0812">Transmembrane</keyword>
<organism evidence="2 3">
    <name type="scientific">Pseudomonas syringae pv. actinidiae ICMP 19096</name>
    <dbReference type="NCBI Taxonomy" id="1194405"/>
    <lineage>
        <taxon>Bacteria</taxon>
        <taxon>Pseudomonadati</taxon>
        <taxon>Pseudomonadota</taxon>
        <taxon>Gammaproteobacteria</taxon>
        <taxon>Pseudomonadales</taxon>
        <taxon>Pseudomonadaceae</taxon>
        <taxon>Pseudomonas</taxon>
        <taxon>Pseudomonas syringae</taxon>
    </lineage>
</organism>
<sequence>MIRHSRLLDAVAYLLLTLGLVFALGPLYMA</sequence>
<evidence type="ECO:0000313" key="3">
    <source>
        <dbReference type="Proteomes" id="UP000018849"/>
    </source>
</evidence>
<dbReference type="Proteomes" id="UP000018849">
    <property type="component" value="Unassembled WGS sequence"/>
</dbReference>
<reference evidence="2 3" key="1">
    <citation type="journal article" date="2013" name="PLoS Pathog.">
        <title>Genomic analysis of the Kiwifruit pathogen Pseudomonas syringae pv. actinidiae provides insight into the origins of an emergent plant disease.</title>
        <authorList>
            <person name="McCann H.C."/>
            <person name="Rikkerink E.H."/>
            <person name="Bertels F."/>
            <person name="Fiers M."/>
            <person name="Lu A."/>
            <person name="Rees-George J."/>
            <person name="Andersen M.T."/>
            <person name="Gleave A.P."/>
            <person name="Haubold B."/>
            <person name="Wohlers M.W."/>
            <person name="Guttman D.S."/>
            <person name="Wang P.W."/>
            <person name="Straub C."/>
            <person name="Vanneste J.L."/>
            <person name="Rainey P.B."/>
            <person name="Templeton M.D."/>
        </authorList>
    </citation>
    <scope>NUCLEOTIDE SEQUENCE [LARGE SCALE GENOMIC DNA]</scope>
    <source>
        <strain evidence="2 3">ICMP 19096</strain>
    </source>
</reference>
<dbReference type="AlphaFoldDB" id="A0A656JL97"/>
<keyword evidence="1" id="KW-1133">Transmembrane helix</keyword>
<gene>
    <name evidence="2" type="ORF">A245_40965</name>
</gene>
<accession>A0A656JL97</accession>
<dbReference type="EMBL" id="AOKF01003464">
    <property type="protein sequence ID" value="EPN36140.1"/>
    <property type="molecule type" value="Genomic_DNA"/>
</dbReference>
<keyword evidence="1" id="KW-0472">Membrane</keyword>
<comment type="caution">
    <text evidence="2">The sequence shown here is derived from an EMBL/GenBank/DDBJ whole genome shotgun (WGS) entry which is preliminary data.</text>
</comment>
<proteinExistence type="predicted"/>